<reference evidence="2 3" key="1">
    <citation type="submission" date="2018-09" db="EMBL/GenBank/DDBJ databases">
        <title>YIM PH21274 draft genome.</title>
        <authorList>
            <person name="Miao C."/>
        </authorList>
    </citation>
    <scope>NUCLEOTIDE SEQUENCE [LARGE SCALE GENOMIC DNA]</scope>
    <source>
        <strain evidence="2 3">YIM PH 21724</strain>
    </source>
</reference>
<keyword evidence="3" id="KW-1185">Reference proteome</keyword>
<gene>
    <name evidence="2" type="ORF">D5S18_16255</name>
</gene>
<evidence type="ECO:0000313" key="3">
    <source>
        <dbReference type="Proteomes" id="UP000266677"/>
    </source>
</evidence>
<evidence type="ECO:0000313" key="2">
    <source>
        <dbReference type="EMBL" id="RJO74958.1"/>
    </source>
</evidence>
<feature type="signal peptide" evidence="1">
    <location>
        <begin position="1"/>
        <end position="20"/>
    </location>
</feature>
<accession>A0A3A4KG69</accession>
<organism evidence="2 3">
    <name type="scientific">Nocardia panacis</name>
    <dbReference type="NCBI Taxonomy" id="2340916"/>
    <lineage>
        <taxon>Bacteria</taxon>
        <taxon>Bacillati</taxon>
        <taxon>Actinomycetota</taxon>
        <taxon>Actinomycetes</taxon>
        <taxon>Mycobacteriales</taxon>
        <taxon>Nocardiaceae</taxon>
        <taxon>Nocardia</taxon>
    </lineage>
</organism>
<dbReference type="RefSeq" id="WP_120041802.1">
    <property type="nucleotide sequence ID" value="NZ_QZFU01000019.1"/>
</dbReference>
<sequence>MHDKSVRGTLRGATATFAFAAAITSGAAAASAAPLPLEPATDSATTLVENPSAAPVGDLLTTSGSSSISSNVNSKVTCFMQRTLSAAGKWDC</sequence>
<dbReference type="AlphaFoldDB" id="A0A3A4KG69"/>
<evidence type="ECO:0000256" key="1">
    <source>
        <dbReference type="SAM" id="SignalP"/>
    </source>
</evidence>
<name>A0A3A4KG69_9NOCA</name>
<feature type="chain" id="PRO_5039092207" evidence="1">
    <location>
        <begin position="21"/>
        <end position="92"/>
    </location>
</feature>
<dbReference type="EMBL" id="QZFU01000019">
    <property type="protein sequence ID" value="RJO74958.1"/>
    <property type="molecule type" value="Genomic_DNA"/>
</dbReference>
<proteinExistence type="predicted"/>
<comment type="caution">
    <text evidence="2">The sequence shown here is derived from an EMBL/GenBank/DDBJ whole genome shotgun (WGS) entry which is preliminary data.</text>
</comment>
<dbReference type="Proteomes" id="UP000266677">
    <property type="component" value="Unassembled WGS sequence"/>
</dbReference>
<protein>
    <submittedName>
        <fullName evidence="2">Uncharacterized protein</fullName>
    </submittedName>
</protein>
<keyword evidence="1" id="KW-0732">Signal</keyword>